<keyword evidence="2" id="KW-1185">Reference proteome</keyword>
<dbReference type="SUPFAM" id="SSF74650">
    <property type="entry name" value="Galactose mutarotase-like"/>
    <property type="match status" value="1"/>
</dbReference>
<dbReference type="AlphaFoldDB" id="A0A4Y3KSD0"/>
<dbReference type="Gene3D" id="2.70.98.10">
    <property type="match status" value="1"/>
</dbReference>
<evidence type="ECO:0000313" key="2">
    <source>
        <dbReference type="Proteomes" id="UP000317046"/>
    </source>
</evidence>
<dbReference type="EMBL" id="BJLR01000009">
    <property type="protein sequence ID" value="GEA86883.1"/>
    <property type="molecule type" value="Genomic_DNA"/>
</dbReference>
<gene>
    <name evidence="1" type="ORF">CCE01nite_08320</name>
</gene>
<name>A0A4Y3KSD0_9CELL</name>
<comment type="caution">
    <text evidence="1">The sequence shown here is derived from an EMBL/GenBank/DDBJ whole genome shotgun (WGS) entry which is preliminary data.</text>
</comment>
<dbReference type="GO" id="GO:0005975">
    <property type="term" value="P:carbohydrate metabolic process"/>
    <property type="evidence" value="ECO:0007669"/>
    <property type="project" value="InterPro"/>
</dbReference>
<protein>
    <submittedName>
        <fullName evidence="1">Uncharacterized protein</fullName>
    </submittedName>
</protein>
<sequence length="116" mass="12649">MAVTSAGAVRARADYREPRPLGTAFVDDVLTGLRPGEPVRWTYPDHGVDVRLDLDDVYSHLVVYLPRRRTHFAVEPVTNVNDGFALHDAGVEGTGVFVLEPGESRSGTFTVSVGRV</sequence>
<organism evidence="1 2">
    <name type="scientific">Cellulomonas cellasea</name>
    <dbReference type="NCBI Taxonomy" id="43670"/>
    <lineage>
        <taxon>Bacteria</taxon>
        <taxon>Bacillati</taxon>
        <taxon>Actinomycetota</taxon>
        <taxon>Actinomycetes</taxon>
        <taxon>Micrococcales</taxon>
        <taxon>Cellulomonadaceae</taxon>
        <taxon>Cellulomonas</taxon>
    </lineage>
</organism>
<dbReference type="Proteomes" id="UP000317046">
    <property type="component" value="Unassembled WGS sequence"/>
</dbReference>
<reference evidence="1" key="1">
    <citation type="submission" date="2019-06" db="EMBL/GenBank/DDBJ databases">
        <title>Whole genome shotgun sequence of Cellulomonas cellasea NBRC 3753.</title>
        <authorList>
            <person name="Hosoyama A."/>
            <person name="Uohara A."/>
            <person name="Ohji S."/>
            <person name="Ichikawa N."/>
        </authorList>
    </citation>
    <scope>NUCLEOTIDE SEQUENCE [LARGE SCALE GENOMIC DNA]</scope>
    <source>
        <strain evidence="1">NBRC 3753</strain>
    </source>
</reference>
<dbReference type="InterPro" id="IPR011013">
    <property type="entry name" value="Gal_mutarotase_sf_dom"/>
</dbReference>
<proteinExistence type="predicted"/>
<dbReference type="GO" id="GO:0003824">
    <property type="term" value="F:catalytic activity"/>
    <property type="evidence" value="ECO:0007669"/>
    <property type="project" value="InterPro"/>
</dbReference>
<dbReference type="InterPro" id="IPR014718">
    <property type="entry name" value="GH-type_carb-bd"/>
</dbReference>
<accession>A0A4Y3KSD0</accession>
<dbReference type="GO" id="GO:0030246">
    <property type="term" value="F:carbohydrate binding"/>
    <property type="evidence" value="ECO:0007669"/>
    <property type="project" value="InterPro"/>
</dbReference>
<evidence type="ECO:0000313" key="1">
    <source>
        <dbReference type="EMBL" id="GEA86883.1"/>
    </source>
</evidence>